<evidence type="ECO:0000256" key="2">
    <source>
        <dbReference type="ARBA" id="ARBA00022448"/>
    </source>
</evidence>
<feature type="transmembrane region" description="Helical" evidence="10">
    <location>
        <begin position="32"/>
        <end position="52"/>
    </location>
</feature>
<dbReference type="InterPro" id="IPR027417">
    <property type="entry name" value="P-loop_NTPase"/>
</dbReference>
<dbReference type="GO" id="GO:0016887">
    <property type="term" value="F:ATP hydrolysis activity"/>
    <property type="evidence" value="ECO:0007669"/>
    <property type="project" value="InterPro"/>
</dbReference>
<dbReference type="Pfam" id="PF00005">
    <property type="entry name" value="ABC_tran"/>
    <property type="match status" value="1"/>
</dbReference>
<dbReference type="GO" id="GO:0005886">
    <property type="term" value="C:plasma membrane"/>
    <property type="evidence" value="ECO:0007669"/>
    <property type="project" value="UniProtKB-SubCell"/>
</dbReference>
<evidence type="ECO:0000256" key="3">
    <source>
        <dbReference type="ARBA" id="ARBA00022475"/>
    </source>
</evidence>
<dbReference type="InterPro" id="IPR039421">
    <property type="entry name" value="Type_1_exporter"/>
</dbReference>
<feature type="domain" description="ABC transporter" evidence="11">
    <location>
        <begin position="348"/>
        <end position="589"/>
    </location>
</feature>
<keyword evidence="14" id="KW-1185">Reference proteome</keyword>
<keyword evidence="5 10" id="KW-0812">Transmembrane</keyword>
<evidence type="ECO:0000313" key="13">
    <source>
        <dbReference type="EMBL" id="NYE72954.1"/>
    </source>
</evidence>
<comment type="caution">
    <text evidence="13">The sequence shown here is derived from an EMBL/GenBank/DDBJ whole genome shotgun (WGS) entry which is preliminary data.</text>
</comment>
<dbReference type="InterPro" id="IPR003439">
    <property type="entry name" value="ABC_transporter-like_ATP-bd"/>
</dbReference>
<keyword evidence="4" id="KW-0997">Cell inner membrane</keyword>
<dbReference type="PANTHER" id="PTHR24221">
    <property type="entry name" value="ATP-BINDING CASSETTE SUB-FAMILY B"/>
    <property type="match status" value="1"/>
</dbReference>
<evidence type="ECO:0000256" key="6">
    <source>
        <dbReference type="ARBA" id="ARBA00022741"/>
    </source>
</evidence>
<accession>A0A7Y9I9W0</accession>
<dbReference type="PANTHER" id="PTHR24221:SF654">
    <property type="entry name" value="ATP-BINDING CASSETTE SUB-FAMILY B MEMBER 6"/>
    <property type="match status" value="1"/>
</dbReference>
<dbReference type="Pfam" id="PF00664">
    <property type="entry name" value="ABC_membrane"/>
    <property type="match status" value="1"/>
</dbReference>
<dbReference type="GO" id="GO:0034040">
    <property type="term" value="F:ATPase-coupled lipid transmembrane transporter activity"/>
    <property type="evidence" value="ECO:0007669"/>
    <property type="project" value="TreeGrafter"/>
</dbReference>
<protein>
    <submittedName>
        <fullName evidence="13">ATP-binding cassette subfamily C protein</fullName>
    </submittedName>
</protein>
<organism evidence="13 14">
    <name type="scientific">Microlunatus parietis</name>
    <dbReference type="NCBI Taxonomy" id="682979"/>
    <lineage>
        <taxon>Bacteria</taxon>
        <taxon>Bacillati</taxon>
        <taxon>Actinomycetota</taxon>
        <taxon>Actinomycetes</taxon>
        <taxon>Propionibacteriales</taxon>
        <taxon>Propionibacteriaceae</taxon>
        <taxon>Microlunatus</taxon>
    </lineage>
</organism>
<dbReference type="GO" id="GO:0005524">
    <property type="term" value="F:ATP binding"/>
    <property type="evidence" value="ECO:0007669"/>
    <property type="project" value="UniProtKB-KW"/>
</dbReference>
<feature type="transmembrane region" description="Helical" evidence="10">
    <location>
        <begin position="142"/>
        <end position="168"/>
    </location>
</feature>
<evidence type="ECO:0000256" key="7">
    <source>
        <dbReference type="ARBA" id="ARBA00022840"/>
    </source>
</evidence>
<dbReference type="Gene3D" id="1.20.1560.10">
    <property type="entry name" value="ABC transporter type 1, transmembrane domain"/>
    <property type="match status" value="1"/>
</dbReference>
<feature type="domain" description="ABC transmembrane type-1" evidence="12">
    <location>
        <begin position="35"/>
        <end position="317"/>
    </location>
</feature>
<dbReference type="Gene3D" id="3.40.50.300">
    <property type="entry name" value="P-loop containing nucleotide triphosphate hydrolases"/>
    <property type="match status" value="1"/>
</dbReference>
<reference evidence="13 14" key="1">
    <citation type="submission" date="2020-07" db="EMBL/GenBank/DDBJ databases">
        <title>Sequencing the genomes of 1000 actinobacteria strains.</title>
        <authorList>
            <person name="Klenk H.-P."/>
        </authorList>
    </citation>
    <scope>NUCLEOTIDE SEQUENCE [LARGE SCALE GENOMIC DNA]</scope>
    <source>
        <strain evidence="13 14">DSM 22083</strain>
    </source>
</reference>
<keyword evidence="2" id="KW-0813">Transport</keyword>
<keyword evidence="9 10" id="KW-0472">Membrane</keyword>
<keyword evidence="7 13" id="KW-0067">ATP-binding</keyword>
<evidence type="ECO:0000256" key="4">
    <source>
        <dbReference type="ARBA" id="ARBA00022519"/>
    </source>
</evidence>
<dbReference type="CDD" id="cd07346">
    <property type="entry name" value="ABC_6TM_exporters"/>
    <property type="match status" value="1"/>
</dbReference>
<dbReference type="InterPro" id="IPR011527">
    <property type="entry name" value="ABC1_TM_dom"/>
</dbReference>
<feature type="transmembrane region" description="Helical" evidence="10">
    <location>
        <begin position="287"/>
        <end position="309"/>
    </location>
</feature>
<dbReference type="GO" id="GO:0140359">
    <property type="term" value="F:ABC-type transporter activity"/>
    <property type="evidence" value="ECO:0007669"/>
    <property type="project" value="InterPro"/>
</dbReference>
<feature type="transmembrane region" description="Helical" evidence="10">
    <location>
        <begin position="72"/>
        <end position="93"/>
    </location>
</feature>
<dbReference type="SUPFAM" id="SSF52540">
    <property type="entry name" value="P-loop containing nucleoside triphosphate hydrolases"/>
    <property type="match status" value="1"/>
</dbReference>
<dbReference type="Proteomes" id="UP000569914">
    <property type="component" value="Unassembled WGS sequence"/>
</dbReference>
<evidence type="ECO:0000259" key="12">
    <source>
        <dbReference type="PROSITE" id="PS50929"/>
    </source>
</evidence>
<dbReference type="AlphaFoldDB" id="A0A7Y9I9W0"/>
<dbReference type="FunFam" id="3.40.50.300:FF:001001">
    <property type="entry name" value="Multidrug ABC transporter ATP-binding protein"/>
    <property type="match status" value="1"/>
</dbReference>
<evidence type="ECO:0000256" key="10">
    <source>
        <dbReference type="SAM" id="Phobius"/>
    </source>
</evidence>
<dbReference type="PROSITE" id="PS50893">
    <property type="entry name" value="ABC_TRANSPORTER_2"/>
    <property type="match status" value="1"/>
</dbReference>
<evidence type="ECO:0000256" key="8">
    <source>
        <dbReference type="ARBA" id="ARBA00022989"/>
    </source>
</evidence>
<name>A0A7Y9I9W0_9ACTN</name>
<keyword evidence="3" id="KW-1003">Cell membrane</keyword>
<sequence length="593" mass="62039">MTTTTGELLPIATGRVTARAVLRQVLAHPRQWIPALLLSLASSAGTVALPILLGALVDQVPIVARTGDTGPLAALIVALVLVMLAGVVLTAAAGRALQRLAAQVGADLRERVVERALRLDTRVLERAGHGDIASRVTDDVELFMEAIPVLSGVTASLITVVVAAIGFVSLDWRLALAFAAVLPVHVIGLRWYLPKAGPRYAAERRLAAERSRVLLSSLRGRPTVQAYQMAELQSGRLRSASASALEATVGLVRLVARFGLCLNGAEAVGLSAVLATGFLLVNADLVSVGAVTAAALLFHRLFGPLGWLLMSVDDVQRAGAALSRMVGVAGIPDPEPAPLPAPRGPVTVRAEGVDHAYVEGRLVLDRVDLELPAAGSVALVGASGAGKTTLAGIIGGAITPTQGRVVLSDGERELILSADTVVDEDELRDWVGIVAQETYVFTGTLREELTLARPGITDDEIWMILERVVADGWVRALPDGLDTPVGPNTAVLSAAHVQQLALARLLARNPPLVVLDEATAEAGSAGARQLEAAGRALIKDRTALVVAHRLTQARECDKIVVLDDGKIVEAGSHEELVAAGGRYAALWASWSAH</sequence>
<proteinExistence type="predicted"/>
<evidence type="ECO:0000313" key="14">
    <source>
        <dbReference type="Proteomes" id="UP000569914"/>
    </source>
</evidence>
<dbReference type="PROSITE" id="PS50929">
    <property type="entry name" value="ABC_TM1F"/>
    <property type="match status" value="1"/>
</dbReference>
<dbReference type="InterPro" id="IPR003593">
    <property type="entry name" value="AAA+_ATPase"/>
</dbReference>
<evidence type="ECO:0000256" key="9">
    <source>
        <dbReference type="ARBA" id="ARBA00023136"/>
    </source>
</evidence>
<feature type="transmembrane region" description="Helical" evidence="10">
    <location>
        <begin position="174"/>
        <end position="193"/>
    </location>
</feature>
<dbReference type="InterPro" id="IPR036640">
    <property type="entry name" value="ABC1_TM_sf"/>
</dbReference>
<keyword evidence="8 10" id="KW-1133">Transmembrane helix</keyword>
<gene>
    <name evidence="13" type="ORF">BKA15_004283</name>
</gene>
<keyword evidence="6" id="KW-0547">Nucleotide-binding</keyword>
<dbReference type="RefSeq" id="WP_179754109.1">
    <property type="nucleotide sequence ID" value="NZ_JACCBU010000001.1"/>
</dbReference>
<evidence type="ECO:0000256" key="5">
    <source>
        <dbReference type="ARBA" id="ARBA00022692"/>
    </source>
</evidence>
<evidence type="ECO:0000259" key="11">
    <source>
        <dbReference type="PROSITE" id="PS50893"/>
    </source>
</evidence>
<dbReference type="EMBL" id="JACCBU010000001">
    <property type="protein sequence ID" value="NYE72954.1"/>
    <property type="molecule type" value="Genomic_DNA"/>
</dbReference>
<dbReference type="SMART" id="SM00382">
    <property type="entry name" value="AAA"/>
    <property type="match status" value="1"/>
</dbReference>
<comment type="subcellular location">
    <subcellularLocation>
        <location evidence="1">Cell membrane</location>
        <topology evidence="1">Multi-pass membrane protein</topology>
    </subcellularLocation>
</comment>
<dbReference type="SUPFAM" id="SSF90123">
    <property type="entry name" value="ABC transporter transmembrane region"/>
    <property type="match status" value="1"/>
</dbReference>
<evidence type="ECO:0000256" key="1">
    <source>
        <dbReference type="ARBA" id="ARBA00004651"/>
    </source>
</evidence>